<dbReference type="Gene3D" id="1.20.1250.20">
    <property type="entry name" value="MFS general substrate transporter like domains"/>
    <property type="match status" value="2"/>
</dbReference>
<feature type="transmembrane region" description="Helical" evidence="6">
    <location>
        <begin position="763"/>
        <end position="781"/>
    </location>
</feature>
<dbReference type="InterPro" id="IPR013094">
    <property type="entry name" value="AB_hydrolase_3"/>
</dbReference>
<feature type="transmembrane region" description="Helical" evidence="6">
    <location>
        <begin position="546"/>
        <end position="567"/>
    </location>
</feature>
<keyword evidence="2 6" id="KW-0812">Transmembrane</keyword>
<dbReference type="Proteomes" id="UP000274841">
    <property type="component" value="Chromosome"/>
</dbReference>
<feature type="transmembrane region" description="Helical" evidence="6">
    <location>
        <begin position="425"/>
        <end position="444"/>
    </location>
</feature>
<dbReference type="SUPFAM" id="SSF53474">
    <property type="entry name" value="alpha/beta-Hydrolases"/>
    <property type="match status" value="1"/>
</dbReference>
<dbReference type="PANTHER" id="PTHR23528:SF1">
    <property type="entry name" value="MAJOR FACILITATOR SUPERFAMILY (MFS) PROFILE DOMAIN-CONTAINING PROTEIN"/>
    <property type="match status" value="1"/>
</dbReference>
<keyword evidence="3 6" id="KW-1133">Transmembrane helix</keyword>
<dbReference type="InterPro" id="IPR029058">
    <property type="entry name" value="AB_hydrolase_fold"/>
</dbReference>
<name>A0A3Q9J4Q8_9MICO</name>
<dbReference type="GO" id="GO:0022857">
    <property type="term" value="F:transmembrane transporter activity"/>
    <property type="evidence" value="ECO:0007669"/>
    <property type="project" value="InterPro"/>
</dbReference>
<sequence>MSAPEYLEPPLGPEIRDWIQRIGELSATLPDLESREMAARRRAQRELSDRLAVEFTAPVPAEVEIDDLVVSGGAEPLRARRFRPTSAIGAMPTMLWLHGGGWTGGTIDEILNDRLCADRALRSGVQIVALEYRLAPEHPFPAPVDDAVAALADLRERAAELDVDADRLGVGGNSAGATIAATTALRLRDAGEPLHHQALEVLPAALRLFGDSMHRRLRPAERTGIEHLAGLYRAGAPLAEASPLDAPDHRGLAPALILAAEYDPLRDGAIAYADSLREAGVPVVLHIGLGHDHASPGLTGCWEGAREWRDAFVEELAGAYRADSPSDAPTVRRSRDHHRHAAMNSSHPDRDQETKMSTHAVDPVFPADPAPPLTADAIPGQRQTRLFWITFVLAWFGSGIAQGVAGVAIPQLLKEWDPDQATGNLSIILTLGGAAILITTPIFGRLSDRSMSRLGIRRPWILSGALIALIGYVIQATAPNLLVLGVGTILVLVGWGAVSMTVHTLFADQIRRSIRAIMSAVTGAATAIGILGGVSLAGIVAPMGQIGMFLIPGGLSVVLALTLFFTLKDIRRLLPAEPLDWSGVLATFWLSPRRYPDFAWAWVCRFFMTASIVSVTSYLYLTISGRFGIDDPTEIAAVQTQATAAFTLMNLVMAFVFSVISDRTGRRKPSVIIGALASAGGLILAISFGDIAFFLVGIAIVGAGQGAYIAADVALMTECLPSVEDAGKDLGIVALAYLLPGILVPVFGFFATRIGSPTGENFAALYIGAVVMAVIAAFTVTRVKGVR</sequence>
<feature type="transmembrane region" description="Helical" evidence="6">
    <location>
        <begin position="456"/>
        <end position="475"/>
    </location>
</feature>
<evidence type="ECO:0000256" key="5">
    <source>
        <dbReference type="SAM" id="MobiDB-lite"/>
    </source>
</evidence>
<evidence type="ECO:0000256" key="1">
    <source>
        <dbReference type="ARBA" id="ARBA00004651"/>
    </source>
</evidence>
<feature type="transmembrane region" description="Helical" evidence="6">
    <location>
        <begin position="518"/>
        <end position="540"/>
    </location>
</feature>
<feature type="transmembrane region" description="Helical" evidence="6">
    <location>
        <begin position="641"/>
        <end position="660"/>
    </location>
</feature>
<feature type="region of interest" description="Disordered" evidence="5">
    <location>
        <begin position="322"/>
        <end position="357"/>
    </location>
</feature>
<proteinExistence type="predicted"/>
<dbReference type="Pfam" id="PF07859">
    <property type="entry name" value="Abhydrolase_3"/>
    <property type="match status" value="1"/>
</dbReference>
<keyword evidence="4 6" id="KW-0472">Membrane</keyword>
<dbReference type="InterPro" id="IPR011701">
    <property type="entry name" value="MFS"/>
</dbReference>
<protein>
    <submittedName>
        <fullName evidence="8">Carboxylesterase NlhH</fullName>
        <ecNumber evidence="8">3.1.1.1</ecNumber>
    </submittedName>
</protein>
<dbReference type="Pfam" id="PF07690">
    <property type="entry name" value="MFS_1"/>
    <property type="match status" value="2"/>
</dbReference>
<dbReference type="GO" id="GO:0106435">
    <property type="term" value="F:carboxylesterase activity"/>
    <property type="evidence" value="ECO:0007669"/>
    <property type="project" value="UniProtKB-EC"/>
</dbReference>
<dbReference type="Gene3D" id="3.40.50.1820">
    <property type="entry name" value="alpha/beta hydrolase"/>
    <property type="match status" value="1"/>
</dbReference>
<dbReference type="RefSeq" id="WP_127012419.1">
    <property type="nucleotide sequence ID" value="NZ_CP031422.1"/>
</dbReference>
<feature type="transmembrane region" description="Helical" evidence="6">
    <location>
        <begin position="481"/>
        <end position="506"/>
    </location>
</feature>
<evidence type="ECO:0000256" key="6">
    <source>
        <dbReference type="SAM" id="Phobius"/>
    </source>
</evidence>
<dbReference type="InterPro" id="IPR036259">
    <property type="entry name" value="MFS_trans_sf"/>
</dbReference>
<dbReference type="PROSITE" id="PS50850">
    <property type="entry name" value="MFS"/>
    <property type="match status" value="1"/>
</dbReference>
<feature type="compositionally biased region" description="Basic and acidic residues" evidence="5">
    <location>
        <begin position="347"/>
        <end position="356"/>
    </location>
</feature>
<feature type="transmembrane region" description="Helical" evidence="6">
    <location>
        <begin position="386"/>
        <end position="413"/>
    </location>
</feature>
<gene>
    <name evidence="8" type="primary">nlhH_3</name>
    <name evidence="8" type="ORF">CVS54_02555</name>
</gene>
<feature type="domain" description="Major facilitator superfamily (MFS) profile" evidence="7">
    <location>
        <begin position="387"/>
        <end position="787"/>
    </location>
</feature>
<evidence type="ECO:0000256" key="2">
    <source>
        <dbReference type="ARBA" id="ARBA00022692"/>
    </source>
</evidence>
<feature type="compositionally biased region" description="Basic residues" evidence="5">
    <location>
        <begin position="332"/>
        <end position="341"/>
    </location>
</feature>
<evidence type="ECO:0000259" key="7">
    <source>
        <dbReference type="PROSITE" id="PS50850"/>
    </source>
</evidence>
<dbReference type="EC" id="3.1.1.1" evidence="8"/>
<comment type="subcellular location">
    <subcellularLocation>
        <location evidence="1">Cell membrane</location>
        <topology evidence="1">Multi-pass membrane protein</topology>
    </subcellularLocation>
</comment>
<dbReference type="PANTHER" id="PTHR23528">
    <property type="match status" value="1"/>
</dbReference>
<dbReference type="KEGG" id="moy:CVS54_02555"/>
<keyword evidence="8" id="KW-0378">Hydrolase</keyword>
<evidence type="ECO:0000256" key="4">
    <source>
        <dbReference type="ARBA" id="ARBA00023136"/>
    </source>
</evidence>
<evidence type="ECO:0000313" key="8">
    <source>
        <dbReference type="EMBL" id="AZS41207.1"/>
    </source>
</evidence>
<dbReference type="InterPro" id="IPR020846">
    <property type="entry name" value="MFS_dom"/>
</dbReference>
<evidence type="ECO:0000313" key="9">
    <source>
        <dbReference type="Proteomes" id="UP000274841"/>
    </source>
</evidence>
<feature type="transmembrane region" description="Helical" evidence="6">
    <location>
        <begin position="730"/>
        <end position="751"/>
    </location>
</feature>
<dbReference type="CDD" id="cd06174">
    <property type="entry name" value="MFS"/>
    <property type="match status" value="1"/>
</dbReference>
<reference evidence="8 9" key="1">
    <citation type="submission" date="2018-08" db="EMBL/GenBank/DDBJ databases">
        <title>Microbacterium oxydans strain HG3.</title>
        <authorList>
            <person name="ORTET P."/>
        </authorList>
    </citation>
    <scope>NUCLEOTIDE SEQUENCE [LARGE SCALE GENOMIC DNA]</scope>
    <source>
        <strain evidence="8 9">HG3</strain>
    </source>
</reference>
<feature type="transmembrane region" description="Helical" evidence="6">
    <location>
        <begin position="672"/>
        <end position="700"/>
    </location>
</feature>
<dbReference type="SUPFAM" id="SSF103473">
    <property type="entry name" value="MFS general substrate transporter"/>
    <property type="match status" value="1"/>
</dbReference>
<accession>A0A3Q9J4Q8</accession>
<dbReference type="AlphaFoldDB" id="A0A3Q9J4Q8"/>
<evidence type="ECO:0000256" key="3">
    <source>
        <dbReference type="ARBA" id="ARBA00022989"/>
    </source>
</evidence>
<dbReference type="GO" id="GO:0005886">
    <property type="term" value="C:plasma membrane"/>
    <property type="evidence" value="ECO:0007669"/>
    <property type="project" value="UniProtKB-SubCell"/>
</dbReference>
<feature type="transmembrane region" description="Helical" evidence="6">
    <location>
        <begin position="598"/>
        <end position="621"/>
    </location>
</feature>
<organism evidence="8 9">
    <name type="scientific">Microbacterium oxydans</name>
    <dbReference type="NCBI Taxonomy" id="82380"/>
    <lineage>
        <taxon>Bacteria</taxon>
        <taxon>Bacillati</taxon>
        <taxon>Actinomycetota</taxon>
        <taxon>Actinomycetes</taxon>
        <taxon>Micrococcales</taxon>
        <taxon>Microbacteriaceae</taxon>
        <taxon>Microbacterium</taxon>
    </lineage>
</organism>
<dbReference type="EMBL" id="CP031422">
    <property type="protein sequence ID" value="AZS41207.1"/>
    <property type="molecule type" value="Genomic_DNA"/>
</dbReference>